<feature type="compositionally biased region" description="Polar residues" evidence="1">
    <location>
        <begin position="152"/>
        <end position="172"/>
    </location>
</feature>
<evidence type="ECO:0000256" key="1">
    <source>
        <dbReference type="SAM" id="MobiDB-lite"/>
    </source>
</evidence>
<feature type="region of interest" description="Disordered" evidence="1">
    <location>
        <begin position="131"/>
        <end position="174"/>
    </location>
</feature>
<proteinExistence type="predicted"/>
<sequence length="372" mass="41650">MAYYNIIETPRDFLEAALSQQAVSFMTLQQSDSWESAASRWGIQYLFACRVICKQSSNILPLLADRICSGCETGIHHCIDNLIQGPREGTETLGQMAELQIVQAYDLESLGYVWAALSPLLQLDTSIRKTMTSERPVRERNRPDHGEYISSEGFQISSSPLERPNTASSLPSSVGYMERSSASLPVDKELRFIQYRDERLAYAYGEPRVGKRFEAVDDGGVQLKHMGKIFQVAILEAKRSFQDIIDGSPTVSNELLAQIVGEALALRLSPGASSISEENIVSIVAVKYYIKIFHFNITDDFIHCFKTLLPTDKNLDMSTYLKVESTVWFDVSEPTGRKYFVRHLSALVAWADAVTITETDLEGSEDSMALEE</sequence>
<dbReference type="Proteomes" id="UP000034164">
    <property type="component" value="Unassembled WGS sequence"/>
</dbReference>
<dbReference type="AlphaFoldDB" id="A0A0G2J9N2"/>
<gene>
    <name evidence="2" type="ORF">EMCG_09738</name>
</gene>
<feature type="compositionally biased region" description="Basic and acidic residues" evidence="1">
    <location>
        <begin position="131"/>
        <end position="147"/>
    </location>
</feature>
<evidence type="ECO:0000313" key="3">
    <source>
        <dbReference type="Proteomes" id="UP000034164"/>
    </source>
</evidence>
<reference evidence="3" key="1">
    <citation type="journal article" date="2015" name="PLoS Genet.">
        <title>The dynamic genome and transcriptome of the human fungal pathogen Blastomyces and close relative Emmonsia.</title>
        <authorList>
            <person name="Munoz J.F."/>
            <person name="Gauthier G.M."/>
            <person name="Desjardins C.A."/>
            <person name="Gallo J.E."/>
            <person name="Holder J."/>
            <person name="Sullivan T.D."/>
            <person name="Marty A.J."/>
            <person name="Carmen J.C."/>
            <person name="Chen Z."/>
            <person name="Ding L."/>
            <person name="Gujja S."/>
            <person name="Magrini V."/>
            <person name="Misas E."/>
            <person name="Mitreva M."/>
            <person name="Priest M."/>
            <person name="Saif S."/>
            <person name="Whiston E.A."/>
            <person name="Young S."/>
            <person name="Zeng Q."/>
            <person name="Goldman W.E."/>
            <person name="Mardis E.R."/>
            <person name="Taylor J.W."/>
            <person name="McEwen J.G."/>
            <person name="Clay O.K."/>
            <person name="Klein B.S."/>
            <person name="Cuomo C.A."/>
        </authorList>
    </citation>
    <scope>NUCLEOTIDE SEQUENCE [LARGE SCALE GENOMIC DNA]</scope>
    <source>
        <strain evidence="3">UAMH 3008</strain>
    </source>
</reference>
<organism evidence="2 3">
    <name type="scientific">[Emmonsia] crescens</name>
    <dbReference type="NCBI Taxonomy" id="73230"/>
    <lineage>
        <taxon>Eukaryota</taxon>
        <taxon>Fungi</taxon>
        <taxon>Dikarya</taxon>
        <taxon>Ascomycota</taxon>
        <taxon>Pezizomycotina</taxon>
        <taxon>Eurotiomycetes</taxon>
        <taxon>Eurotiomycetidae</taxon>
        <taxon>Onygenales</taxon>
        <taxon>Ajellomycetaceae</taxon>
        <taxon>Emergomyces</taxon>
    </lineage>
</organism>
<accession>A0A0G2J9N2</accession>
<name>A0A0G2J9N2_9EURO</name>
<comment type="caution">
    <text evidence="2">The sequence shown here is derived from an EMBL/GenBank/DDBJ whole genome shotgun (WGS) entry which is preliminary data.</text>
</comment>
<protein>
    <submittedName>
        <fullName evidence="2">Uncharacterized protein</fullName>
    </submittedName>
</protein>
<dbReference type="EMBL" id="LCZI01000812">
    <property type="protein sequence ID" value="KKZ64276.1"/>
    <property type="molecule type" value="Genomic_DNA"/>
</dbReference>
<dbReference type="VEuPathDB" id="FungiDB:EMCG_09738"/>
<dbReference type="OrthoDB" id="4646997at2759"/>
<evidence type="ECO:0000313" key="2">
    <source>
        <dbReference type="EMBL" id="KKZ64276.1"/>
    </source>
</evidence>